<accession>A0A0C3SAH1</accession>
<evidence type="ECO:0000313" key="4">
    <source>
        <dbReference type="Proteomes" id="UP000053257"/>
    </source>
</evidence>
<dbReference type="Gene3D" id="2.120.10.80">
    <property type="entry name" value="Kelch-type beta propeller"/>
    <property type="match status" value="2"/>
</dbReference>
<feature type="chain" id="PRO_5002181306" description="Glyoxal oxidase" evidence="2">
    <location>
        <begin position="31"/>
        <end position="517"/>
    </location>
</feature>
<dbReference type="OrthoDB" id="10250130at2759"/>
<dbReference type="PANTHER" id="PTHR23244">
    <property type="entry name" value="KELCH REPEAT DOMAIN"/>
    <property type="match status" value="1"/>
</dbReference>
<name>A0A0C3SAH1_PHLG1</name>
<evidence type="ECO:0008006" key="5">
    <source>
        <dbReference type="Google" id="ProtNLM"/>
    </source>
</evidence>
<sequence>MVNGDGSFSISTAAFSLLIISTSFLPHVSATSVSTNTQVPPLQWINFSNHVQGSAPPALKDASISYDPIHGAIVLFGGESAQGIPQSQTFSLDLETLTWSQPKPANNIFTVPPARSAALSGQDNAASYRNGHIVIGGRATDGSPLNDVWEFDYNNQFWSQVEVSGGPSARWGAAGGNDPRTSFNSAALSNSFYLAGGFASDSTASLSDVWRLDITGTLSANVQSLKGVWTQLHLTNTSLPTIGGSATGVIDQSATQAIVASGGCAKASGSTAACAEGDSFVLTVGSSDNTNTAPGSCPAPRTGATLALNMNTASTSFASQVFLLLGTFNSSQWQDGGGLDKGEVDVLDIGTGSWARILPSPDPSSNGEGVPSPREGAAVFSMTQPISGSIAATDTVVYGGRDANGTYLNELWVLRAYNGSVTSSGQHWSGFGNGKLEGGPNASGQGVNITYLTSCATQVAQGSGTTSGSGSSSSSPTSTGSPSATSGPTPSATFNRFDTSTIHKSLAPVSVALILPA</sequence>
<evidence type="ECO:0000256" key="1">
    <source>
        <dbReference type="SAM" id="MobiDB-lite"/>
    </source>
</evidence>
<dbReference type="STRING" id="745531.A0A0C3SAH1"/>
<feature type="signal peptide" evidence="2">
    <location>
        <begin position="1"/>
        <end position="30"/>
    </location>
</feature>
<keyword evidence="2" id="KW-0732">Signal</keyword>
<dbReference type="Proteomes" id="UP000053257">
    <property type="component" value="Unassembled WGS sequence"/>
</dbReference>
<reference evidence="3 4" key="1">
    <citation type="journal article" date="2014" name="PLoS Genet.">
        <title>Analysis of the Phlebiopsis gigantea genome, transcriptome and secretome provides insight into its pioneer colonization strategies of wood.</title>
        <authorList>
            <person name="Hori C."/>
            <person name="Ishida T."/>
            <person name="Igarashi K."/>
            <person name="Samejima M."/>
            <person name="Suzuki H."/>
            <person name="Master E."/>
            <person name="Ferreira P."/>
            <person name="Ruiz-Duenas F.J."/>
            <person name="Held B."/>
            <person name="Canessa P."/>
            <person name="Larrondo L.F."/>
            <person name="Schmoll M."/>
            <person name="Druzhinina I.S."/>
            <person name="Kubicek C.P."/>
            <person name="Gaskell J.A."/>
            <person name="Kersten P."/>
            <person name="St John F."/>
            <person name="Glasner J."/>
            <person name="Sabat G."/>
            <person name="Splinter BonDurant S."/>
            <person name="Syed K."/>
            <person name="Yadav J."/>
            <person name="Mgbeahuruike A.C."/>
            <person name="Kovalchuk A."/>
            <person name="Asiegbu F.O."/>
            <person name="Lackner G."/>
            <person name="Hoffmeister D."/>
            <person name="Rencoret J."/>
            <person name="Gutierrez A."/>
            <person name="Sun H."/>
            <person name="Lindquist E."/>
            <person name="Barry K."/>
            <person name="Riley R."/>
            <person name="Grigoriev I.V."/>
            <person name="Henrissat B."/>
            <person name="Kues U."/>
            <person name="Berka R.M."/>
            <person name="Martinez A.T."/>
            <person name="Covert S.F."/>
            <person name="Blanchette R.A."/>
            <person name="Cullen D."/>
        </authorList>
    </citation>
    <scope>NUCLEOTIDE SEQUENCE [LARGE SCALE GENOMIC DNA]</scope>
    <source>
        <strain evidence="3 4">11061_1 CR5-6</strain>
    </source>
</reference>
<dbReference type="Pfam" id="PF24681">
    <property type="entry name" value="Kelch_KLHDC2_KLHL20_DRC7"/>
    <property type="match status" value="1"/>
</dbReference>
<dbReference type="EMBL" id="KN840505">
    <property type="protein sequence ID" value="KIP07035.1"/>
    <property type="molecule type" value="Genomic_DNA"/>
</dbReference>
<feature type="non-terminal residue" evidence="3">
    <location>
        <position position="517"/>
    </location>
</feature>
<keyword evidence="4" id="KW-1185">Reference proteome</keyword>
<feature type="region of interest" description="Disordered" evidence="1">
    <location>
        <begin position="460"/>
        <end position="496"/>
    </location>
</feature>
<proteinExistence type="predicted"/>
<dbReference type="InterPro" id="IPR015915">
    <property type="entry name" value="Kelch-typ_b-propeller"/>
</dbReference>
<evidence type="ECO:0000313" key="3">
    <source>
        <dbReference type="EMBL" id="KIP07035.1"/>
    </source>
</evidence>
<dbReference type="AlphaFoldDB" id="A0A0C3SAH1"/>
<feature type="compositionally biased region" description="Low complexity" evidence="1">
    <location>
        <begin position="462"/>
        <end position="493"/>
    </location>
</feature>
<evidence type="ECO:0000256" key="2">
    <source>
        <dbReference type="SAM" id="SignalP"/>
    </source>
</evidence>
<dbReference type="HOGENOM" id="CLU_527449_0_0_1"/>
<protein>
    <recommendedName>
        <fullName evidence="5">Glyoxal oxidase</fullName>
    </recommendedName>
</protein>
<organism evidence="3 4">
    <name type="scientific">Phlebiopsis gigantea (strain 11061_1 CR5-6)</name>
    <name type="common">White-rot fungus</name>
    <name type="synonym">Peniophora gigantea</name>
    <dbReference type="NCBI Taxonomy" id="745531"/>
    <lineage>
        <taxon>Eukaryota</taxon>
        <taxon>Fungi</taxon>
        <taxon>Dikarya</taxon>
        <taxon>Basidiomycota</taxon>
        <taxon>Agaricomycotina</taxon>
        <taxon>Agaricomycetes</taxon>
        <taxon>Polyporales</taxon>
        <taxon>Phanerochaetaceae</taxon>
        <taxon>Phlebiopsis</taxon>
    </lineage>
</organism>
<dbReference type="SUPFAM" id="SSF117281">
    <property type="entry name" value="Kelch motif"/>
    <property type="match status" value="1"/>
</dbReference>
<gene>
    <name evidence="3" type="ORF">PHLGIDRAFT_71712</name>
</gene>